<evidence type="ECO:0000313" key="4">
    <source>
        <dbReference type="Proteomes" id="UP000001919"/>
    </source>
</evidence>
<dbReference type="Proteomes" id="UP000001919">
    <property type="component" value="Chromosome"/>
</dbReference>
<dbReference type="STRING" id="446465.Bfae_05480"/>
<protein>
    <submittedName>
        <fullName evidence="3">Uncharacterized protein</fullName>
    </submittedName>
</protein>
<dbReference type="EMBL" id="CP001643">
    <property type="protein sequence ID" value="ACU84414.1"/>
    <property type="molecule type" value="Genomic_DNA"/>
</dbReference>
<feature type="chain" id="PRO_5002978428" evidence="2">
    <location>
        <begin position="26"/>
        <end position="411"/>
    </location>
</feature>
<evidence type="ECO:0000256" key="1">
    <source>
        <dbReference type="SAM" id="MobiDB-lite"/>
    </source>
</evidence>
<evidence type="ECO:0000256" key="2">
    <source>
        <dbReference type="SAM" id="SignalP"/>
    </source>
</evidence>
<feature type="region of interest" description="Disordered" evidence="1">
    <location>
        <begin position="30"/>
        <end position="63"/>
    </location>
</feature>
<reference evidence="3 4" key="1">
    <citation type="journal article" date="2009" name="Stand. Genomic Sci.">
        <title>Complete genome sequence of Brachybacterium faecium type strain (Schefferle 6-10).</title>
        <authorList>
            <person name="Lapidus A."/>
            <person name="Pukall R."/>
            <person name="Labuttii K."/>
            <person name="Copeland A."/>
            <person name="Del Rio T.G."/>
            <person name="Nolan M."/>
            <person name="Chen F."/>
            <person name="Lucas S."/>
            <person name="Tice H."/>
            <person name="Cheng J.F."/>
            <person name="Bruce D."/>
            <person name="Goodwin L."/>
            <person name="Pitluck S."/>
            <person name="Rohde M."/>
            <person name="Goker M."/>
            <person name="Pati A."/>
            <person name="Ivanova N."/>
            <person name="Mavrommatis K."/>
            <person name="Chen A."/>
            <person name="Palaniappan K."/>
            <person name="D'haeseleer P."/>
            <person name="Chain P."/>
            <person name="Bristow J."/>
            <person name="Eisen J.A."/>
            <person name="Markowitz V."/>
            <person name="Hugenholtz P."/>
            <person name="Kyrpides N.C."/>
            <person name="Klenk H.P."/>
        </authorList>
    </citation>
    <scope>NUCLEOTIDE SEQUENCE [LARGE SCALE GENOMIC DNA]</scope>
    <source>
        <strain evidence="4">ATCC 43885 / DSM 4810 / JCM 11609 / LMG 19847 / NBRC 14762 / NCIMB 9860 / 6-10</strain>
    </source>
</reference>
<dbReference type="eggNOG" id="ENOG5033UI9">
    <property type="taxonomic scope" value="Bacteria"/>
</dbReference>
<proteinExistence type="predicted"/>
<dbReference type="AlphaFoldDB" id="C7MHK5"/>
<evidence type="ECO:0000313" key="3">
    <source>
        <dbReference type="EMBL" id="ACU84414.1"/>
    </source>
</evidence>
<dbReference type="HOGENOM" id="CLU_668455_0_0_11"/>
<feature type="region of interest" description="Disordered" evidence="1">
    <location>
        <begin position="370"/>
        <end position="411"/>
    </location>
</feature>
<feature type="compositionally biased region" description="Low complexity" evidence="1">
    <location>
        <begin position="38"/>
        <end position="47"/>
    </location>
</feature>
<sequence>MHSTTTARFGRRSFGLAAVGAFALAACGSEETAEFEDAGGSSASDEGGASDGGGAAPDATAGLPQLDAGFTVEDFTKDVTVSDTLQPEKNTVITPTGTLTIEGLQALTSVSAEAVELDPETGEDGEEAEFAAAEGEVLRAIDLSFAHDGEDGWGADDGLPPTDISLRAGGSQSHLAEITSDYSNRILVSVPEDGSSALVVSSEGHDQVVDLLTGERQADDVAAAYYREDRVQEPHHTFPVSIEPIPVLYSGDADSEVDATVSFQATALTLTAWTEGKGWAEPGGAWLEMDWKCETTIEASLSGIVKAGSFTATASVAVDEETTTDEVHDDKLLLSPSSNTEERTLVAAVSADTTAATVSMSGTFTVEIDGPQDTYTLDGSGEREFSTEELTVEFPLDDAAPAAQPSDGGGS</sequence>
<dbReference type="PATRIC" id="fig|446465.5.peg.535"/>
<accession>C7MHK5</accession>
<dbReference type="OrthoDB" id="5145597at2"/>
<dbReference type="KEGG" id="bfa:Bfae_05480"/>
<keyword evidence="4" id="KW-1185">Reference proteome</keyword>
<keyword evidence="2" id="KW-0732">Signal</keyword>
<gene>
    <name evidence="3" type="ordered locus">Bfae_05480</name>
</gene>
<organism evidence="3 4">
    <name type="scientific">Brachybacterium faecium (strain ATCC 43885 / DSM 4810 / JCM 11609 / LMG 19847 / NBRC 14762 / NCIMB 9860 / 6-10)</name>
    <dbReference type="NCBI Taxonomy" id="446465"/>
    <lineage>
        <taxon>Bacteria</taxon>
        <taxon>Bacillati</taxon>
        <taxon>Actinomycetota</taxon>
        <taxon>Actinomycetes</taxon>
        <taxon>Micrococcales</taxon>
        <taxon>Dermabacteraceae</taxon>
        <taxon>Brachybacterium</taxon>
    </lineage>
</organism>
<feature type="signal peptide" evidence="2">
    <location>
        <begin position="1"/>
        <end position="25"/>
    </location>
</feature>
<name>C7MHK5_BRAFD</name>